<dbReference type="EMBL" id="CM001403">
    <property type="protein sequence ID" value="EHQ28852.1"/>
    <property type="molecule type" value="Genomic_DNA"/>
</dbReference>
<name>H1Y334_9SPHI</name>
<dbReference type="InterPro" id="IPR006860">
    <property type="entry name" value="FecR"/>
</dbReference>
<dbReference type="AlphaFoldDB" id="H1Y334"/>
<accession>H1Y334</accession>
<dbReference type="PANTHER" id="PTHR30273">
    <property type="entry name" value="PERIPLASMIC SIGNAL SENSOR AND SIGMA FACTOR ACTIVATOR FECR-RELATED"/>
    <property type="match status" value="1"/>
</dbReference>
<keyword evidence="1" id="KW-0472">Membrane</keyword>
<reference evidence="4" key="1">
    <citation type="submission" date="2011-09" db="EMBL/GenBank/DDBJ databases">
        <title>The permanent draft genome of Mucilaginibacter paludis DSM 18603.</title>
        <authorList>
            <consortium name="US DOE Joint Genome Institute (JGI-PGF)"/>
            <person name="Lucas S."/>
            <person name="Han J."/>
            <person name="Lapidus A."/>
            <person name="Bruce D."/>
            <person name="Goodwin L."/>
            <person name="Pitluck S."/>
            <person name="Peters L."/>
            <person name="Kyrpides N."/>
            <person name="Mavromatis K."/>
            <person name="Ivanova N."/>
            <person name="Mikhailova N."/>
            <person name="Held B."/>
            <person name="Detter J.C."/>
            <person name="Tapia R."/>
            <person name="Han C."/>
            <person name="Land M."/>
            <person name="Hauser L."/>
            <person name="Markowitz V."/>
            <person name="Cheng J.-F."/>
            <person name="Hugenholtz P."/>
            <person name="Woyke T."/>
            <person name="Wu D."/>
            <person name="Tindall B."/>
            <person name="Brambilla E."/>
            <person name="Klenk H.-P."/>
            <person name="Eisen J.A."/>
        </authorList>
    </citation>
    <scope>NUCLEOTIDE SEQUENCE [LARGE SCALE GENOMIC DNA]</scope>
    <source>
        <strain evidence="4">DSM 18603</strain>
    </source>
</reference>
<dbReference type="eggNOG" id="COG3712">
    <property type="taxonomic scope" value="Bacteria"/>
</dbReference>
<organism evidence="4 5">
    <name type="scientific">Mucilaginibacter paludis DSM 18603</name>
    <dbReference type="NCBI Taxonomy" id="714943"/>
    <lineage>
        <taxon>Bacteria</taxon>
        <taxon>Pseudomonadati</taxon>
        <taxon>Bacteroidota</taxon>
        <taxon>Sphingobacteriia</taxon>
        <taxon>Sphingobacteriales</taxon>
        <taxon>Sphingobacteriaceae</taxon>
        <taxon>Mucilaginibacter</taxon>
    </lineage>
</organism>
<feature type="transmembrane region" description="Helical" evidence="1">
    <location>
        <begin position="90"/>
        <end position="108"/>
    </location>
</feature>
<dbReference type="Gene3D" id="2.60.120.1440">
    <property type="match status" value="1"/>
</dbReference>
<dbReference type="InterPro" id="IPR012373">
    <property type="entry name" value="Ferrdict_sens_TM"/>
</dbReference>
<feature type="domain" description="FecR protein" evidence="2">
    <location>
        <begin position="185"/>
        <end position="281"/>
    </location>
</feature>
<dbReference type="Gene3D" id="3.55.50.30">
    <property type="match status" value="1"/>
</dbReference>
<dbReference type="GO" id="GO:0016989">
    <property type="term" value="F:sigma factor antagonist activity"/>
    <property type="evidence" value="ECO:0007669"/>
    <property type="project" value="TreeGrafter"/>
</dbReference>
<dbReference type="PANTHER" id="PTHR30273:SF2">
    <property type="entry name" value="PROTEIN FECR"/>
    <property type="match status" value="1"/>
</dbReference>
<dbReference type="Pfam" id="PF16344">
    <property type="entry name" value="FecR_C"/>
    <property type="match status" value="1"/>
</dbReference>
<keyword evidence="5" id="KW-1185">Reference proteome</keyword>
<feature type="domain" description="Protein FecR C-terminal" evidence="3">
    <location>
        <begin position="323"/>
        <end position="391"/>
    </location>
</feature>
<evidence type="ECO:0000256" key="1">
    <source>
        <dbReference type="SAM" id="Phobius"/>
    </source>
</evidence>
<dbReference type="STRING" id="714943.Mucpa_4767"/>
<gene>
    <name evidence="4" type="ORF">Mucpa_4767</name>
</gene>
<keyword evidence="1" id="KW-1133">Transmembrane helix</keyword>
<sequence>MDKERVKDLLFGYLNGTLSAEELDELLGYAQNEAYEEVFYESMGEEWKIEKPTQAIPDEQVQRVYQKTIVDPRFAQKNTGKIFSLFNIRYIGSAAAVLLVAVGVYFYASRSAHTGSEYANDVNPGGNKALLTLSNGHKVSLDQSTGLTLQEQSGIRISKSGKGQLIYTTASKNNAHSAGDVVYNTLQTPNGGQYQLVLPDGTKVWLNSSSSIKYPASFASLKERKVMLQGEAYFEVAHNRQLPFRVVSNKQTVEVLGTHFNINAYIDEPVIATTLLEGSVKVTGEASAAIAVLKPGQQAQYGSSISVSDVDTETIMAWKNGDFILKDNDFKTTMRKIARWYDVQVIYDPSAPQDLELGGWVSRSKNISAVLKIMESTGKVHFKVNGRRVIVTK</sequence>
<dbReference type="FunFam" id="2.60.120.1440:FF:000001">
    <property type="entry name" value="Putative anti-sigma factor"/>
    <property type="match status" value="1"/>
</dbReference>
<dbReference type="HOGENOM" id="CLU_050192_1_0_10"/>
<dbReference type="InterPro" id="IPR032508">
    <property type="entry name" value="FecR_C"/>
</dbReference>
<dbReference type="Pfam" id="PF04773">
    <property type="entry name" value="FecR"/>
    <property type="match status" value="1"/>
</dbReference>
<dbReference type="Proteomes" id="UP000002774">
    <property type="component" value="Chromosome"/>
</dbReference>
<evidence type="ECO:0000313" key="5">
    <source>
        <dbReference type="Proteomes" id="UP000002774"/>
    </source>
</evidence>
<keyword evidence="1" id="KW-0812">Transmembrane</keyword>
<proteinExistence type="predicted"/>
<evidence type="ECO:0000259" key="3">
    <source>
        <dbReference type="Pfam" id="PF16344"/>
    </source>
</evidence>
<evidence type="ECO:0000313" key="4">
    <source>
        <dbReference type="EMBL" id="EHQ28852.1"/>
    </source>
</evidence>
<evidence type="ECO:0000259" key="2">
    <source>
        <dbReference type="Pfam" id="PF04773"/>
    </source>
</evidence>
<dbReference type="RefSeq" id="WP_008509791.1">
    <property type="nucleotide sequence ID" value="NZ_CM001403.1"/>
</dbReference>
<protein>
    <submittedName>
        <fullName evidence="4">Anti-FecI sigma factor, FecR</fullName>
    </submittedName>
</protein>
<dbReference type="OrthoDB" id="1099963at2"/>